<proteinExistence type="inferred from homology"/>
<comment type="caution">
    <text evidence="4">The sequence shown here is derived from an EMBL/GenBank/DDBJ whole genome shotgun (WGS) entry which is preliminary data.</text>
</comment>
<dbReference type="InterPro" id="IPR002347">
    <property type="entry name" value="SDR_fam"/>
</dbReference>
<sequence length="285" mass="29562">MASKLSLDGGIALVAGAASGIGKETALSFAEAGVQAVVCADLNEDGAKQVVEESKRYAKHAGYRAIAVKLEIADEESVKSLVSKTVKEFGRIDYAVNSAGVDLENYGSFTPSVDINVVTKMNDVTIKGAVLFVSATMRAMTEQQPRKYKSRYGERSLGKGSIVLLGSANSLAAAPGMVAYTAAKHALLGITKAAAVDALALKSDVRVNALCPSWVDTPMVQNAMKTNPALGSIIENVAPLKRAAAPDEVADYIIFLCSPSASYINGTALPIDGGLTLPAPPAGLM</sequence>
<dbReference type="InterPro" id="IPR036291">
    <property type="entry name" value="NAD(P)-bd_dom_sf"/>
</dbReference>
<dbReference type="Gene3D" id="3.40.50.720">
    <property type="entry name" value="NAD(P)-binding Rossmann-like Domain"/>
    <property type="match status" value="1"/>
</dbReference>
<keyword evidence="5" id="KW-1185">Reference proteome</keyword>
<comment type="similarity">
    <text evidence="1">Belongs to the short-chain dehydrogenases/reductases (SDR) family.</text>
</comment>
<organism evidence="4 5">
    <name type="scientific">Diaporthe eres</name>
    <name type="common">Phomopsis oblonga</name>
    <dbReference type="NCBI Taxonomy" id="83184"/>
    <lineage>
        <taxon>Eukaryota</taxon>
        <taxon>Fungi</taxon>
        <taxon>Dikarya</taxon>
        <taxon>Ascomycota</taxon>
        <taxon>Pezizomycotina</taxon>
        <taxon>Sordariomycetes</taxon>
        <taxon>Sordariomycetidae</taxon>
        <taxon>Diaporthales</taxon>
        <taxon>Diaporthaceae</taxon>
        <taxon>Diaporthe</taxon>
        <taxon>Diaporthe eres species complex</taxon>
    </lineage>
</organism>
<evidence type="ECO:0000256" key="2">
    <source>
        <dbReference type="ARBA" id="ARBA00022857"/>
    </source>
</evidence>
<gene>
    <name evidence="4" type="ORF">SLS63_008589</name>
</gene>
<dbReference type="InterPro" id="IPR020904">
    <property type="entry name" value="Sc_DH/Rdtase_CS"/>
</dbReference>
<dbReference type="PRINTS" id="PR00081">
    <property type="entry name" value="GDHRDH"/>
</dbReference>
<accession>A0ABR1P242</accession>
<reference evidence="4 5" key="1">
    <citation type="submission" date="2024-02" db="EMBL/GenBank/DDBJ databases">
        <title>De novo assembly and annotation of 12 fungi associated with fruit tree decline syndrome in Ontario, Canada.</title>
        <authorList>
            <person name="Sulman M."/>
            <person name="Ellouze W."/>
            <person name="Ilyukhin E."/>
        </authorList>
    </citation>
    <scope>NUCLEOTIDE SEQUENCE [LARGE SCALE GENOMIC DNA]</scope>
    <source>
        <strain evidence="4 5">M169</strain>
    </source>
</reference>
<dbReference type="PRINTS" id="PR00080">
    <property type="entry name" value="SDRFAMILY"/>
</dbReference>
<dbReference type="PANTHER" id="PTHR24321">
    <property type="entry name" value="DEHYDROGENASES, SHORT CHAIN"/>
    <property type="match status" value="1"/>
</dbReference>
<dbReference type="CDD" id="cd05233">
    <property type="entry name" value="SDR_c"/>
    <property type="match status" value="1"/>
</dbReference>
<dbReference type="SUPFAM" id="SSF51735">
    <property type="entry name" value="NAD(P)-binding Rossmann-fold domains"/>
    <property type="match status" value="1"/>
</dbReference>
<dbReference type="Pfam" id="PF13561">
    <property type="entry name" value="adh_short_C2"/>
    <property type="match status" value="1"/>
</dbReference>
<dbReference type="PROSITE" id="PS00061">
    <property type="entry name" value="ADH_SHORT"/>
    <property type="match status" value="1"/>
</dbReference>
<dbReference type="EMBL" id="JAKNSF020000056">
    <property type="protein sequence ID" value="KAK7724609.1"/>
    <property type="molecule type" value="Genomic_DNA"/>
</dbReference>
<dbReference type="Proteomes" id="UP001430848">
    <property type="component" value="Unassembled WGS sequence"/>
</dbReference>
<evidence type="ECO:0000313" key="5">
    <source>
        <dbReference type="Proteomes" id="UP001430848"/>
    </source>
</evidence>
<dbReference type="PANTHER" id="PTHR24321:SF12">
    <property type="entry name" value="SHORT-CHAIN DEHYDROGENASE_REDUCTASE FAMILY, PUTATIVE (AFU_ORTHOLOGUE AFUA_5G14340)-RELATED"/>
    <property type="match status" value="1"/>
</dbReference>
<keyword evidence="3" id="KW-0560">Oxidoreductase</keyword>
<name>A0ABR1P242_DIAER</name>
<evidence type="ECO:0000313" key="4">
    <source>
        <dbReference type="EMBL" id="KAK7724609.1"/>
    </source>
</evidence>
<evidence type="ECO:0000256" key="1">
    <source>
        <dbReference type="ARBA" id="ARBA00006484"/>
    </source>
</evidence>
<protein>
    <submittedName>
        <fullName evidence="4">Secondary metabolism biosynthetic enzyme</fullName>
    </submittedName>
</protein>
<evidence type="ECO:0000256" key="3">
    <source>
        <dbReference type="ARBA" id="ARBA00023002"/>
    </source>
</evidence>
<keyword evidence="2" id="KW-0521">NADP</keyword>